<evidence type="ECO:0000256" key="10">
    <source>
        <dbReference type="SAM" id="MobiDB-lite"/>
    </source>
</evidence>
<evidence type="ECO:0000256" key="2">
    <source>
        <dbReference type="ARBA" id="ARBA00006742"/>
    </source>
</evidence>
<dbReference type="PANTHER" id="PTHR33909:SF1">
    <property type="entry name" value="SEC TRANSLOCON ACCESSORY COMPLEX SUBUNIT YAJC"/>
    <property type="match status" value="1"/>
</dbReference>
<evidence type="ECO:0000256" key="5">
    <source>
        <dbReference type="ARBA" id="ARBA00022692"/>
    </source>
</evidence>
<dbReference type="GO" id="GO:0005886">
    <property type="term" value="C:plasma membrane"/>
    <property type="evidence" value="ECO:0007669"/>
    <property type="project" value="UniProtKB-SubCell"/>
</dbReference>
<evidence type="ECO:0000256" key="4">
    <source>
        <dbReference type="ARBA" id="ARBA00022475"/>
    </source>
</evidence>
<evidence type="ECO:0000313" key="13">
    <source>
        <dbReference type="Proteomes" id="UP000228758"/>
    </source>
</evidence>
<keyword evidence="13" id="KW-1185">Reference proteome</keyword>
<feature type="region of interest" description="Disordered" evidence="10">
    <location>
        <begin position="94"/>
        <end position="141"/>
    </location>
</feature>
<feature type="compositionally biased region" description="Acidic residues" evidence="10">
    <location>
        <begin position="94"/>
        <end position="110"/>
    </location>
</feature>
<proteinExistence type="inferred from homology"/>
<gene>
    <name evidence="12" type="ORF">CLV46_1886</name>
</gene>
<evidence type="ECO:0000256" key="3">
    <source>
        <dbReference type="ARBA" id="ARBA00022448"/>
    </source>
</evidence>
<dbReference type="GO" id="GO:0015031">
    <property type="term" value="P:protein transport"/>
    <property type="evidence" value="ECO:0007669"/>
    <property type="project" value="UniProtKB-KW"/>
</dbReference>
<evidence type="ECO:0000256" key="1">
    <source>
        <dbReference type="ARBA" id="ARBA00004162"/>
    </source>
</evidence>
<keyword evidence="5 11" id="KW-0812">Transmembrane</keyword>
<reference evidence="12 13" key="1">
    <citation type="submission" date="2017-11" db="EMBL/GenBank/DDBJ databases">
        <title>Genomic Encyclopedia of Archaeal and Bacterial Type Strains, Phase II (KMG-II): From Individual Species to Whole Genera.</title>
        <authorList>
            <person name="Goeker M."/>
        </authorList>
    </citation>
    <scope>NUCLEOTIDE SEQUENCE [LARGE SCALE GENOMIC DNA]</scope>
    <source>
        <strain evidence="12 13">DSM 27393</strain>
    </source>
</reference>
<keyword evidence="6" id="KW-0653">Protein transport</keyword>
<evidence type="ECO:0000256" key="6">
    <source>
        <dbReference type="ARBA" id="ARBA00022927"/>
    </source>
</evidence>
<dbReference type="RefSeq" id="WP_100364527.1">
    <property type="nucleotide sequence ID" value="NZ_PGFF01000001.1"/>
</dbReference>
<feature type="transmembrane region" description="Helical" evidence="11">
    <location>
        <begin position="6"/>
        <end position="22"/>
    </location>
</feature>
<comment type="caution">
    <text evidence="12">The sequence shown here is derived from an EMBL/GenBank/DDBJ whole genome shotgun (WGS) entry which is preliminary data.</text>
</comment>
<keyword evidence="7 11" id="KW-1133">Transmembrane helix</keyword>
<keyword evidence="8" id="KW-0811">Translocation</keyword>
<dbReference type="OrthoDB" id="3267178at2"/>
<dbReference type="EMBL" id="PGFF01000001">
    <property type="protein sequence ID" value="PJJ72319.1"/>
    <property type="molecule type" value="Genomic_DNA"/>
</dbReference>
<dbReference type="NCBIfam" id="TIGR00739">
    <property type="entry name" value="yajC"/>
    <property type="match status" value="1"/>
</dbReference>
<keyword evidence="9 11" id="KW-0472">Membrane</keyword>
<organism evidence="12 13">
    <name type="scientific">Diaminobutyricimonas aerilata</name>
    <dbReference type="NCBI Taxonomy" id="1162967"/>
    <lineage>
        <taxon>Bacteria</taxon>
        <taxon>Bacillati</taxon>
        <taxon>Actinomycetota</taxon>
        <taxon>Actinomycetes</taxon>
        <taxon>Micrococcales</taxon>
        <taxon>Microbacteriaceae</taxon>
        <taxon>Diaminobutyricimonas</taxon>
    </lineage>
</organism>
<evidence type="ECO:0000256" key="11">
    <source>
        <dbReference type="SAM" id="Phobius"/>
    </source>
</evidence>
<protein>
    <submittedName>
        <fullName evidence="12">Preprotein translocase subunit YajC</fullName>
    </submittedName>
</protein>
<comment type="similarity">
    <text evidence="2">Belongs to the YajC family.</text>
</comment>
<dbReference type="Pfam" id="PF02699">
    <property type="entry name" value="YajC"/>
    <property type="match status" value="1"/>
</dbReference>
<dbReference type="Proteomes" id="UP000228758">
    <property type="component" value="Unassembled WGS sequence"/>
</dbReference>
<evidence type="ECO:0000256" key="7">
    <source>
        <dbReference type="ARBA" id="ARBA00022989"/>
    </source>
</evidence>
<evidence type="ECO:0000256" key="8">
    <source>
        <dbReference type="ARBA" id="ARBA00023010"/>
    </source>
</evidence>
<dbReference type="InterPro" id="IPR003849">
    <property type="entry name" value="Preprotein_translocase_YajC"/>
</dbReference>
<dbReference type="AlphaFoldDB" id="A0A2M9CKA1"/>
<evidence type="ECO:0000256" key="9">
    <source>
        <dbReference type="ARBA" id="ARBA00023136"/>
    </source>
</evidence>
<comment type="subcellular location">
    <subcellularLocation>
        <location evidence="1">Cell membrane</location>
        <topology evidence="1">Single-pass membrane protein</topology>
    </subcellularLocation>
</comment>
<accession>A0A2M9CKA1</accession>
<dbReference type="PANTHER" id="PTHR33909">
    <property type="entry name" value="SEC TRANSLOCON ACCESSORY COMPLEX SUBUNIT YAJC"/>
    <property type="match status" value="1"/>
</dbReference>
<dbReference type="SMART" id="SM01323">
    <property type="entry name" value="YajC"/>
    <property type="match status" value="1"/>
</dbReference>
<keyword evidence="4" id="KW-1003">Cell membrane</keyword>
<keyword evidence="3" id="KW-0813">Transport</keyword>
<name>A0A2M9CKA1_9MICO</name>
<sequence>MVFDPTSIVLILLLVVLVFFMFRNSRKRKAEMEALQSKIVPGAEVMTNFGLFGTLVSIDEESNVAVLETSPGSQVRVHRQTIARVVDPVEVEALTDESTEVSDLDGTEPEFGERTRPTEPGAGAKPVVDPDEPTDGRKSTD</sequence>
<evidence type="ECO:0000313" key="12">
    <source>
        <dbReference type="EMBL" id="PJJ72319.1"/>
    </source>
</evidence>